<reference evidence="2" key="1">
    <citation type="journal article" date="2015" name="Nature">
        <title>Complex archaea that bridge the gap between prokaryotes and eukaryotes.</title>
        <authorList>
            <person name="Spang A."/>
            <person name="Saw J.H."/>
            <person name="Jorgensen S.L."/>
            <person name="Zaremba-Niedzwiedzka K."/>
            <person name="Martijn J."/>
            <person name="Lind A.E."/>
            <person name="van Eijk R."/>
            <person name="Schleper C."/>
            <person name="Guy L."/>
            <person name="Ettema T.J."/>
        </authorList>
    </citation>
    <scope>NUCLEOTIDE SEQUENCE</scope>
</reference>
<dbReference type="InterPro" id="IPR001173">
    <property type="entry name" value="Glyco_trans_2-like"/>
</dbReference>
<accession>A0A0F8VAN3</accession>
<evidence type="ECO:0000259" key="1">
    <source>
        <dbReference type="Pfam" id="PF00535"/>
    </source>
</evidence>
<proteinExistence type="predicted"/>
<dbReference type="SUPFAM" id="SSF53448">
    <property type="entry name" value="Nucleotide-diphospho-sugar transferases"/>
    <property type="match status" value="1"/>
</dbReference>
<evidence type="ECO:0000313" key="2">
    <source>
        <dbReference type="EMBL" id="KKK41452.1"/>
    </source>
</evidence>
<dbReference type="AlphaFoldDB" id="A0A0F8VAN3"/>
<gene>
    <name evidence="2" type="ORF">LCGC14_2712480</name>
</gene>
<dbReference type="Gene3D" id="3.90.550.10">
    <property type="entry name" value="Spore Coat Polysaccharide Biosynthesis Protein SpsA, Chain A"/>
    <property type="match status" value="1"/>
</dbReference>
<feature type="domain" description="Glycosyltransferase 2-like" evidence="1">
    <location>
        <begin position="6"/>
        <end position="180"/>
    </location>
</feature>
<comment type="caution">
    <text evidence="2">The sequence shown here is derived from an EMBL/GenBank/DDBJ whole genome shotgun (WGS) entry which is preliminary data.</text>
</comment>
<dbReference type="EMBL" id="LAZR01070400">
    <property type="protein sequence ID" value="KKK41452.1"/>
    <property type="molecule type" value="Genomic_DNA"/>
</dbReference>
<sequence length="194" mass="22555">MSKLLSIIIPTYKDPLLQKTIDSLLQNCTEEVEIIPVLDGYRQDIKKDPRVNVVQYDDNKGTRGAINAGLKVAKGDFVAKIDSHCIIEQGFDKIMVENCAEDWLLVPRRYSLEETKWERNLKRPLVDYHFLNFPVESKYGYGMFAQPEWSKSHHFRDIDDIDDIMTMQASCWLVNRKYFMKHVGLLDDSSNTYG</sequence>
<feature type="non-terminal residue" evidence="2">
    <location>
        <position position="194"/>
    </location>
</feature>
<dbReference type="Pfam" id="PF00535">
    <property type="entry name" value="Glycos_transf_2"/>
    <property type="match status" value="1"/>
</dbReference>
<name>A0A0F8VAN3_9ZZZZ</name>
<dbReference type="InterPro" id="IPR029044">
    <property type="entry name" value="Nucleotide-diphossugar_trans"/>
</dbReference>
<protein>
    <recommendedName>
        <fullName evidence="1">Glycosyltransferase 2-like domain-containing protein</fullName>
    </recommendedName>
</protein>
<dbReference type="CDD" id="cd00761">
    <property type="entry name" value="Glyco_tranf_GTA_type"/>
    <property type="match status" value="1"/>
</dbReference>
<organism evidence="2">
    <name type="scientific">marine sediment metagenome</name>
    <dbReference type="NCBI Taxonomy" id="412755"/>
    <lineage>
        <taxon>unclassified sequences</taxon>
        <taxon>metagenomes</taxon>
        <taxon>ecological metagenomes</taxon>
    </lineage>
</organism>